<feature type="domain" description="Inositol polyphosphate-related phosphatase" evidence="1">
    <location>
        <begin position="10"/>
        <end position="324"/>
    </location>
</feature>
<dbReference type="VEuPathDB" id="FungiDB:CAGL0C05269g"/>
<comment type="caution">
    <text evidence="2">The sequence shown here is derived from an EMBL/GenBank/DDBJ whole genome shotgun (WGS) entry which is preliminary data.</text>
</comment>
<dbReference type="PANTHER" id="PTHR11200:SF275">
    <property type="entry name" value="LD06095P"/>
    <property type="match status" value="1"/>
</dbReference>
<dbReference type="Gene3D" id="3.60.10.10">
    <property type="entry name" value="Endonuclease/exonuclease/phosphatase"/>
    <property type="match status" value="1"/>
</dbReference>
<dbReference type="InterPro" id="IPR046985">
    <property type="entry name" value="IP5"/>
</dbReference>
<dbReference type="GO" id="GO:0046856">
    <property type="term" value="P:phosphatidylinositol dephosphorylation"/>
    <property type="evidence" value="ECO:0007669"/>
    <property type="project" value="EnsemblFungi"/>
</dbReference>
<dbReference type="GO" id="GO:0005783">
    <property type="term" value="C:endoplasmic reticulum"/>
    <property type="evidence" value="ECO:0007669"/>
    <property type="project" value="EnsemblFungi"/>
</dbReference>
<sequence>MSTTNSDSNGLWDVSVVTLNCARDFPFRDQQEKLAILKELITFNSNNAQDIYAFGFQELVRIWEGAGKIRMEAALIDILKDILDILDELFPQNNYKKLGYSYVGATAVLVVGKETIECHDSASTTSNCGKFGSTLKGGTAYSFRLKKNESTVLQTFTFISCHLNANEGEDNMTSRINDYDRIMTQCNRDFSDLEFRKGHIFVFGDLNFRVNDPNFKAHIASEWEPTLRKHEELNHLRAKHVIFRGFDEQPVTFPPTYKYKVGDMISYNNKRIPSWCDRILYKKYPSGLPMGKARYESLERVRHMQFTDHQAVGLAIQVPDLTKDNKHELELIRLLEPLNETLGYFADTLLAYEWLRRSTPVYILAALILFYFFYNLL</sequence>
<organism evidence="2 3">
    <name type="scientific">Candida glabrata</name>
    <name type="common">Yeast</name>
    <name type="synonym">Torulopsis glabrata</name>
    <dbReference type="NCBI Taxonomy" id="5478"/>
    <lineage>
        <taxon>Eukaryota</taxon>
        <taxon>Fungi</taxon>
        <taxon>Dikarya</taxon>
        <taxon>Ascomycota</taxon>
        <taxon>Saccharomycotina</taxon>
        <taxon>Saccharomycetes</taxon>
        <taxon>Saccharomycetales</taxon>
        <taxon>Saccharomycetaceae</taxon>
        <taxon>Nakaseomyces</taxon>
    </lineage>
</organism>
<dbReference type="InterPro" id="IPR000300">
    <property type="entry name" value="IPPc"/>
</dbReference>
<evidence type="ECO:0000313" key="3">
    <source>
        <dbReference type="Proteomes" id="UP000054886"/>
    </source>
</evidence>
<dbReference type="VEuPathDB" id="FungiDB:GVI51_C05027"/>
<proteinExistence type="predicted"/>
<dbReference type="SUPFAM" id="SSF56219">
    <property type="entry name" value="DNase I-like"/>
    <property type="match status" value="1"/>
</dbReference>
<dbReference type="GO" id="GO:0004439">
    <property type="term" value="F:phosphatidylinositol-4,5-bisphosphate 5-phosphatase activity"/>
    <property type="evidence" value="ECO:0007669"/>
    <property type="project" value="EnsemblFungi"/>
</dbReference>
<evidence type="ECO:0000259" key="1">
    <source>
        <dbReference type="SMART" id="SM00128"/>
    </source>
</evidence>
<dbReference type="PhylomeDB" id="A0A0W0CQI1"/>
<dbReference type="SMART" id="SM00128">
    <property type="entry name" value="IPPc"/>
    <property type="match status" value="1"/>
</dbReference>
<gene>
    <name evidence="2" type="ORF">AO440_000586</name>
</gene>
<dbReference type="VEuPathDB" id="FungiDB:GW608_C05071"/>
<dbReference type="InterPro" id="IPR036691">
    <property type="entry name" value="Endo/exonu/phosph_ase_sf"/>
</dbReference>
<dbReference type="Proteomes" id="UP000054886">
    <property type="component" value="Unassembled WGS sequence"/>
</dbReference>
<protein>
    <submittedName>
        <fullName evidence="2">Phosphatidylinositol 4,5-bisphosphate 5-phosphatase INP54</fullName>
    </submittedName>
</protein>
<accession>A0A0W0CQI1</accession>
<dbReference type="VEuPathDB" id="FungiDB:B1J91_C05269g"/>
<dbReference type="Pfam" id="PF22669">
    <property type="entry name" value="Exo_endo_phos2"/>
    <property type="match status" value="1"/>
</dbReference>
<dbReference type="AlphaFoldDB" id="A0A0W0CQI1"/>
<name>A0A0W0CQI1_CANGB</name>
<dbReference type="VEuPathDB" id="FungiDB:GWK60_C04785"/>
<reference evidence="2 3" key="1">
    <citation type="submission" date="2015-10" db="EMBL/GenBank/DDBJ databases">
        <title>Draft genomes sequences of Candida glabrata isolates 1A, 1B, 2A, 2B, 3A and 3B.</title>
        <authorList>
            <person name="Haavelsrud O.E."/>
            <person name="Gaustad P."/>
        </authorList>
    </citation>
    <scope>NUCLEOTIDE SEQUENCE [LARGE SCALE GENOMIC DNA]</scope>
    <source>
        <strain evidence="2">910700640</strain>
    </source>
</reference>
<dbReference type="PANTHER" id="PTHR11200">
    <property type="entry name" value="INOSITOL 5-PHOSPHATASE"/>
    <property type="match status" value="1"/>
</dbReference>
<evidence type="ECO:0000313" key="2">
    <source>
        <dbReference type="EMBL" id="KTA96109.1"/>
    </source>
</evidence>
<dbReference type="OMA" id="ITIWARC"/>
<dbReference type="EMBL" id="LLZZ01000174">
    <property type="protein sequence ID" value="KTA96109.1"/>
    <property type="molecule type" value="Genomic_DNA"/>
</dbReference>